<dbReference type="Proteomes" id="UP000024635">
    <property type="component" value="Unassembled WGS sequence"/>
</dbReference>
<dbReference type="OrthoDB" id="4473401at2759"/>
<proteinExistence type="predicted"/>
<dbReference type="InterPro" id="IPR010909">
    <property type="entry name" value="PLAC"/>
</dbReference>
<name>A0A016VNV2_9BILA</name>
<dbReference type="Pfam" id="PF08686">
    <property type="entry name" value="PLAC"/>
    <property type="match status" value="1"/>
</dbReference>
<reference evidence="4" key="1">
    <citation type="journal article" date="2015" name="Nat. Genet.">
        <title>The genome and transcriptome of the zoonotic hookworm Ancylostoma ceylanicum identify infection-specific gene families.</title>
        <authorList>
            <person name="Schwarz E.M."/>
            <person name="Hu Y."/>
            <person name="Antoshechkin I."/>
            <person name="Miller M.M."/>
            <person name="Sternberg P.W."/>
            <person name="Aroian R.V."/>
        </authorList>
    </citation>
    <scope>NUCLEOTIDE SEQUENCE</scope>
    <source>
        <strain evidence="4">HY135</strain>
    </source>
</reference>
<dbReference type="AlphaFoldDB" id="A0A016VNV2"/>
<protein>
    <recommendedName>
        <fullName evidence="2">PLAC domain-containing protein</fullName>
    </recommendedName>
</protein>
<gene>
    <name evidence="3" type="primary">Acey_s0007.g3562</name>
    <name evidence="3" type="ORF">Y032_0007g3562</name>
</gene>
<evidence type="ECO:0000313" key="3">
    <source>
        <dbReference type="EMBL" id="EYC29050.1"/>
    </source>
</evidence>
<keyword evidence="1" id="KW-0732">Signal</keyword>
<evidence type="ECO:0000256" key="1">
    <source>
        <dbReference type="ARBA" id="ARBA00022729"/>
    </source>
</evidence>
<comment type="caution">
    <text evidence="3">The sequence shown here is derived from an EMBL/GenBank/DDBJ whole genome shotgun (WGS) entry which is preliminary data.</text>
</comment>
<evidence type="ECO:0000259" key="2">
    <source>
        <dbReference type="PROSITE" id="PS50900"/>
    </source>
</evidence>
<feature type="domain" description="PLAC" evidence="2">
    <location>
        <begin position="70"/>
        <end position="109"/>
    </location>
</feature>
<dbReference type="EMBL" id="JARK01001343">
    <property type="protein sequence ID" value="EYC29050.1"/>
    <property type="molecule type" value="Genomic_DNA"/>
</dbReference>
<keyword evidence="4" id="KW-1185">Reference proteome</keyword>
<accession>A0A016VNV2</accession>
<organism evidence="3 4">
    <name type="scientific">Ancylostoma ceylanicum</name>
    <dbReference type="NCBI Taxonomy" id="53326"/>
    <lineage>
        <taxon>Eukaryota</taxon>
        <taxon>Metazoa</taxon>
        <taxon>Ecdysozoa</taxon>
        <taxon>Nematoda</taxon>
        <taxon>Chromadorea</taxon>
        <taxon>Rhabditida</taxon>
        <taxon>Rhabditina</taxon>
        <taxon>Rhabditomorpha</taxon>
        <taxon>Strongyloidea</taxon>
        <taxon>Ancylostomatidae</taxon>
        <taxon>Ancylostomatinae</taxon>
        <taxon>Ancylostoma</taxon>
    </lineage>
</organism>
<dbReference type="PROSITE" id="PS50900">
    <property type="entry name" value="PLAC"/>
    <property type="match status" value="1"/>
</dbReference>
<sequence length="109" mass="11917">MQLAVSYIMWKHARQTHAPSINCPFKEHDKFTKVKIARAIMADSGEYQCAAGPDGILSNAIAVSVTTTRGSTKCVKDAGTQKTCALIVQNGLCAKRRYKEFCCKSCQSV</sequence>
<evidence type="ECO:0000313" key="4">
    <source>
        <dbReference type="Proteomes" id="UP000024635"/>
    </source>
</evidence>